<evidence type="ECO:0000313" key="10">
    <source>
        <dbReference type="Proteomes" id="UP001642484"/>
    </source>
</evidence>
<keyword evidence="5" id="KW-0808">Transferase</keyword>
<keyword evidence="4" id="KW-0489">Methyltransferase</keyword>
<name>A0ABP0PED7_9DINO</name>
<evidence type="ECO:0000256" key="5">
    <source>
        <dbReference type="ARBA" id="ARBA00022679"/>
    </source>
</evidence>
<keyword evidence="8" id="KW-0694">RNA-binding</keyword>
<keyword evidence="3" id="KW-0698">rRNA processing</keyword>
<dbReference type="CDD" id="cd18088">
    <property type="entry name" value="Nep1-like"/>
    <property type="match status" value="1"/>
</dbReference>
<dbReference type="EMBL" id="CAXAMN010023006">
    <property type="protein sequence ID" value="CAK9074396.1"/>
    <property type="molecule type" value="Genomic_DNA"/>
</dbReference>
<keyword evidence="7" id="KW-0699">rRNA-binding</keyword>
<protein>
    <recommendedName>
        <fullName evidence="11">Ribosomal RNA small subunit methyltransferase NEP1</fullName>
    </recommendedName>
</protein>
<accession>A0ABP0PED7</accession>
<keyword evidence="6" id="KW-0949">S-adenosyl-L-methionine</keyword>
<gene>
    <name evidence="9" type="ORF">CCMP2556_LOCUS36658</name>
</gene>
<evidence type="ECO:0000256" key="3">
    <source>
        <dbReference type="ARBA" id="ARBA00022552"/>
    </source>
</evidence>
<dbReference type="InterPro" id="IPR029028">
    <property type="entry name" value="Alpha/beta_knot_MTases"/>
</dbReference>
<dbReference type="InterPro" id="IPR029026">
    <property type="entry name" value="tRNA_m1G_MTases_N"/>
</dbReference>
<comment type="similarity">
    <text evidence="1">Belongs to the class IV-like SAM-binding methyltransferase superfamily. RNA methyltransferase NEP1 family.</text>
</comment>
<evidence type="ECO:0000256" key="6">
    <source>
        <dbReference type="ARBA" id="ARBA00022691"/>
    </source>
</evidence>
<evidence type="ECO:0000256" key="8">
    <source>
        <dbReference type="ARBA" id="ARBA00022884"/>
    </source>
</evidence>
<proteinExistence type="inferred from homology"/>
<organism evidence="9 10">
    <name type="scientific">Durusdinium trenchii</name>
    <dbReference type="NCBI Taxonomy" id="1381693"/>
    <lineage>
        <taxon>Eukaryota</taxon>
        <taxon>Sar</taxon>
        <taxon>Alveolata</taxon>
        <taxon>Dinophyceae</taxon>
        <taxon>Suessiales</taxon>
        <taxon>Symbiodiniaceae</taxon>
        <taxon>Durusdinium</taxon>
    </lineage>
</organism>
<dbReference type="PANTHER" id="PTHR12636">
    <property type="entry name" value="NEP1/MRA1"/>
    <property type="match status" value="1"/>
</dbReference>
<keyword evidence="2" id="KW-0690">Ribosome biogenesis</keyword>
<evidence type="ECO:0008006" key="11">
    <source>
        <dbReference type="Google" id="ProtNLM"/>
    </source>
</evidence>
<evidence type="ECO:0000256" key="4">
    <source>
        <dbReference type="ARBA" id="ARBA00022603"/>
    </source>
</evidence>
<evidence type="ECO:0000256" key="2">
    <source>
        <dbReference type="ARBA" id="ARBA00022517"/>
    </source>
</evidence>
<dbReference type="Gene3D" id="3.40.1280.10">
    <property type="match status" value="1"/>
</dbReference>
<sequence>MNARRVVVVLEKCPLEVVAPRKGAMELLNSDDHKGICAKTNRDLADVRPDITHQCLMALLDSPLNKVGKLLIYIHTAKNVLVEVHPSLRVPRTFKRFAGLCVELLQRQKIRASGANETLMKVVQNPVEKYLPPGSRRFGLSVSGRQVKMRDFAAELEEQSSGSAVPLVFAIGGVAHGDPVTEANFGGNYVEENISIAPYGLSAACVCSKPDTQFEYLWGVC</sequence>
<reference evidence="9 10" key="1">
    <citation type="submission" date="2024-02" db="EMBL/GenBank/DDBJ databases">
        <authorList>
            <person name="Chen Y."/>
            <person name="Shah S."/>
            <person name="Dougan E. K."/>
            <person name="Thang M."/>
            <person name="Chan C."/>
        </authorList>
    </citation>
    <scope>NUCLEOTIDE SEQUENCE [LARGE SCALE GENOMIC DNA]</scope>
</reference>
<evidence type="ECO:0000256" key="1">
    <source>
        <dbReference type="ARBA" id="ARBA00008115"/>
    </source>
</evidence>
<dbReference type="InterPro" id="IPR005304">
    <property type="entry name" value="Rbsml_bgen_MeTrfase_EMG1/NEP1"/>
</dbReference>
<dbReference type="Pfam" id="PF03587">
    <property type="entry name" value="EMG1"/>
    <property type="match status" value="1"/>
</dbReference>
<evidence type="ECO:0000313" key="9">
    <source>
        <dbReference type="EMBL" id="CAK9074396.1"/>
    </source>
</evidence>
<dbReference type="PANTHER" id="PTHR12636:SF5">
    <property type="entry name" value="RIBOSOMAL RNA SMALL SUBUNIT METHYLTRANSFERASE NEP1"/>
    <property type="match status" value="1"/>
</dbReference>
<dbReference type="SUPFAM" id="SSF75217">
    <property type="entry name" value="alpha/beta knot"/>
    <property type="match status" value="1"/>
</dbReference>
<keyword evidence="10" id="KW-1185">Reference proteome</keyword>
<evidence type="ECO:0000256" key="7">
    <source>
        <dbReference type="ARBA" id="ARBA00022730"/>
    </source>
</evidence>
<dbReference type="Proteomes" id="UP001642484">
    <property type="component" value="Unassembled WGS sequence"/>
</dbReference>
<comment type="caution">
    <text evidence="9">The sequence shown here is derived from an EMBL/GenBank/DDBJ whole genome shotgun (WGS) entry which is preliminary data.</text>
</comment>